<name>A0A1I8NY42_STOCA</name>
<feature type="region of interest" description="Disordered" evidence="12">
    <location>
        <begin position="134"/>
        <end position="158"/>
    </location>
</feature>
<dbReference type="SMART" id="SM00458">
    <property type="entry name" value="RICIN"/>
    <property type="match status" value="1"/>
</dbReference>
<keyword evidence="11" id="KW-0464">Manganese</keyword>
<dbReference type="GO" id="GO:0004653">
    <property type="term" value="F:polypeptide N-acetylgalactosaminyltransferase activity"/>
    <property type="evidence" value="ECO:0007669"/>
    <property type="project" value="TreeGrafter"/>
</dbReference>
<comment type="similarity">
    <text evidence="2 11">Belongs to the glycosyltransferase 2 family. GalNAc-T subfamily.</text>
</comment>
<gene>
    <name evidence="14" type="primary">106094915</name>
</gene>
<dbReference type="InterPro" id="IPR045885">
    <property type="entry name" value="GalNAc-T"/>
</dbReference>
<dbReference type="AlphaFoldDB" id="A0A1I8NY42"/>
<dbReference type="EnsemblMetazoa" id="SCAU003082-RB">
    <property type="protein sequence ID" value="SCAU003082-PB"/>
    <property type="gene ID" value="SCAU003082"/>
</dbReference>
<sequence length="669" mass="77710">MRRPNIKWLFKTACLLVIAGTLFILITGYLSASPYTNKLPIQRPNAVPYVQQADKNLPMIDGDEEPVVPAPEEQNKRKHHNRPQKVPPMEQPQIRKDNNHNADELQHAEEQPEQQQLLPPNHVKKDWHDYTAMERDSKRVGFGEQGKRATNNDESTKDMERKMSLENGFNAYLSDMISVNRSVPDIRNKGCRKKHYAAELLTVSVVIPYYNEHFSVLVRSVHSLVNRSPPELLKEIILVDDFSDREYLFKQLDQYVAENFPNLVQIIRLKKRTGLIGARMAGARKATAEVLIFLDSHIEANYNWLPPLLEPITMNKRTAVCPFIDVIDHSNFEYRAQDEGARGAFDWEFYYKRLPLLPEDLVDRTKPFKSPVMAGGLFAISREFFFELGGYDEGLDIWGGEQYELSFKIWMCGGEMYDAPCSRIAHIYRGPRNSAPSPRKGDYVHRNYKRVAEVWMDEYKNYLYEHGQGIYEGLDAGDLTKQKAIRKKLHCKSFKWFMENVAFDLMKVYPAVEPADYAYGGIQNVGAPTLCVDTLSKPRHSEIGLYPCHEDIKRPQRNQNWALSWHRDLRLRRKLDCLDVQQTHKNAPVWLWDCHGQGGNQFWSYDREHNWLVHGRNHGSNKRCLEASPKNRKLYVNICDEDNLNMQWRFGVVNNTALDSFWDEIPATH</sequence>
<dbReference type="EnsemblMetazoa" id="SCAU003082-RA">
    <property type="protein sequence ID" value="SCAU003082-PA"/>
    <property type="gene ID" value="SCAU003082"/>
</dbReference>
<dbReference type="GO" id="GO:0006493">
    <property type="term" value="P:protein O-linked glycosylation"/>
    <property type="evidence" value="ECO:0007669"/>
    <property type="project" value="TreeGrafter"/>
</dbReference>
<dbReference type="CDD" id="cd23461">
    <property type="entry name" value="beta-trefoil_Ricin_Pgant8-like"/>
    <property type="match status" value="1"/>
</dbReference>
<keyword evidence="6" id="KW-1133">Transmembrane helix</keyword>
<evidence type="ECO:0000256" key="3">
    <source>
        <dbReference type="ARBA" id="ARBA00022692"/>
    </source>
</evidence>
<dbReference type="Proteomes" id="UP000095300">
    <property type="component" value="Unassembled WGS sequence"/>
</dbReference>
<dbReference type="InterPro" id="IPR035992">
    <property type="entry name" value="Ricin_B-like_lectins"/>
</dbReference>
<evidence type="ECO:0000256" key="8">
    <source>
        <dbReference type="ARBA" id="ARBA00023136"/>
    </source>
</evidence>
<keyword evidence="7 11" id="KW-0333">Golgi apparatus</keyword>
<dbReference type="Pfam" id="PF00652">
    <property type="entry name" value="Ricin_B_lectin"/>
    <property type="match status" value="1"/>
</dbReference>
<dbReference type="UniPathway" id="UPA00378"/>
<evidence type="ECO:0000256" key="11">
    <source>
        <dbReference type="RuleBase" id="RU361242"/>
    </source>
</evidence>
<evidence type="ECO:0000256" key="5">
    <source>
        <dbReference type="ARBA" id="ARBA00022968"/>
    </source>
</evidence>
<comment type="subcellular location">
    <subcellularLocation>
        <location evidence="1 11">Golgi apparatus membrane</location>
        <topology evidence="1 11">Single-pass type II membrane protein</topology>
    </subcellularLocation>
</comment>
<evidence type="ECO:0000313" key="15">
    <source>
        <dbReference type="Proteomes" id="UP000095300"/>
    </source>
</evidence>
<proteinExistence type="inferred from homology"/>
<dbReference type="EnsemblMetazoa" id="SCAU003082-RD">
    <property type="protein sequence ID" value="SCAU003082-PD"/>
    <property type="gene ID" value="SCAU003082"/>
</dbReference>
<evidence type="ECO:0000259" key="13">
    <source>
        <dbReference type="SMART" id="SM00458"/>
    </source>
</evidence>
<comment type="cofactor">
    <cofactor evidence="11">
        <name>Mn(2+)</name>
        <dbReference type="ChEBI" id="CHEBI:29035"/>
    </cofactor>
</comment>
<evidence type="ECO:0000256" key="7">
    <source>
        <dbReference type="ARBA" id="ARBA00023034"/>
    </source>
</evidence>
<dbReference type="EnsemblMetazoa" id="SCAU003082-RC">
    <property type="protein sequence ID" value="SCAU003082-PC"/>
    <property type="gene ID" value="SCAU003082"/>
</dbReference>
<dbReference type="CDD" id="cd02510">
    <property type="entry name" value="pp-GalNAc-T"/>
    <property type="match status" value="1"/>
</dbReference>
<protein>
    <recommendedName>
        <fullName evidence="11">Polypeptide N-acetylgalactosaminyltransferase</fullName>
        <ecNumber evidence="11">2.4.1.-</ecNumber>
    </recommendedName>
    <alternativeName>
        <fullName evidence="11">Protein-UDP acetylgalactosaminyltransferase</fullName>
    </alternativeName>
</protein>
<reference evidence="14" key="2">
    <citation type="submission" date="2020-05" db="UniProtKB">
        <authorList>
            <consortium name="EnsemblMetazoa"/>
        </authorList>
    </citation>
    <scope>IDENTIFICATION</scope>
    <source>
        <strain evidence="14">USDA</strain>
    </source>
</reference>
<dbReference type="InterPro" id="IPR000772">
    <property type="entry name" value="Ricin_B_lectin"/>
</dbReference>
<dbReference type="SUPFAM" id="SSF53448">
    <property type="entry name" value="Nucleotide-diphospho-sugar transferases"/>
    <property type="match status" value="1"/>
</dbReference>
<dbReference type="PANTHER" id="PTHR11675">
    <property type="entry name" value="N-ACETYLGALACTOSAMINYLTRANSFERASE"/>
    <property type="match status" value="1"/>
</dbReference>
<dbReference type="Gene3D" id="2.80.10.50">
    <property type="match status" value="1"/>
</dbReference>
<dbReference type="GO" id="GO:0030246">
    <property type="term" value="F:carbohydrate binding"/>
    <property type="evidence" value="ECO:0007669"/>
    <property type="project" value="UniProtKB-KW"/>
</dbReference>
<keyword evidence="10" id="KW-0325">Glycoprotein</keyword>
<keyword evidence="4 11" id="KW-0430">Lectin</keyword>
<keyword evidence="9 11" id="KW-1015">Disulfide bond</keyword>
<dbReference type="InterPro" id="IPR029044">
    <property type="entry name" value="Nucleotide-diphossugar_trans"/>
</dbReference>
<dbReference type="GO" id="GO:0000139">
    <property type="term" value="C:Golgi membrane"/>
    <property type="evidence" value="ECO:0007669"/>
    <property type="project" value="UniProtKB-SubCell"/>
</dbReference>
<evidence type="ECO:0000256" key="4">
    <source>
        <dbReference type="ARBA" id="ARBA00022734"/>
    </source>
</evidence>
<evidence type="ECO:0000256" key="6">
    <source>
        <dbReference type="ARBA" id="ARBA00022989"/>
    </source>
</evidence>
<dbReference type="OrthoDB" id="6159198at2759"/>
<keyword evidence="15" id="KW-1185">Reference proteome</keyword>
<accession>A0A1I8NY42</accession>
<dbReference type="PROSITE" id="PS50231">
    <property type="entry name" value="RICIN_B_LECTIN"/>
    <property type="match status" value="1"/>
</dbReference>
<keyword evidence="8" id="KW-0472">Membrane</keyword>
<keyword evidence="3" id="KW-0812">Transmembrane</keyword>
<keyword evidence="5" id="KW-0735">Signal-anchor</keyword>
<comment type="pathway">
    <text evidence="11">Protein modification; protein glycosylation.</text>
</comment>
<reference evidence="15" key="1">
    <citation type="submission" date="2015-05" db="EMBL/GenBank/DDBJ databases">
        <authorList>
            <person name="Wilson R.K."/>
            <person name="Warren W.C."/>
            <person name="Olafson P."/>
        </authorList>
    </citation>
    <scope>NUCLEOTIDE SEQUENCE [LARGE SCALE GENOMIC DNA]</scope>
    <source>
        <strain evidence="15">USDA</strain>
    </source>
</reference>
<dbReference type="Gene3D" id="3.90.550.10">
    <property type="entry name" value="Spore Coat Polysaccharide Biosynthesis Protein SpsA, Chain A"/>
    <property type="match status" value="1"/>
</dbReference>
<dbReference type="KEGG" id="scac:106094915"/>
<dbReference type="InterPro" id="IPR001173">
    <property type="entry name" value="Glyco_trans_2-like"/>
</dbReference>
<dbReference type="PANTHER" id="PTHR11675:SF134">
    <property type="entry name" value="N-ACETYLGALACTOSAMINYLTRANSFERASE 4-RELATED"/>
    <property type="match status" value="1"/>
</dbReference>
<keyword evidence="11" id="KW-0808">Transferase</keyword>
<feature type="domain" description="Ricin B lectin" evidence="13">
    <location>
        <begin position="517"/>
        <end position="651"/>
    </location>
</feature>
<evidence type="ECO:0000313" key="14">
    <source>
        <dbReference type="EnsemblMetazoa" id="SCAU003082-PA"/>
    </source>
</evidence>
<dbReference type="STRING" id="35570.A0A1I8NY42"/>
<evidence type="ECO:0000256" key="1">
    <source>
        <dbReference type="ARBA" id="ARBA00004323"/>
    </source>
</evidence>
<feature type="region of interest" description="Disordered" evidence="12">
    <location>
        <begin position="59"/>
        <end position="96"/>
    </location>
</feature>
<dbReference type="EC" id="2.4.1.-" evidence="11"/>
<dbReference type="VEuPathDB" id="VectorBase:SCAU003082"/>
<organism evidence="14 15">
    <name type="scientific">Stomoxys calcitrans</name>
    <name type="common">Stable fly</name>
    <name type="synonym">Conops calcitrans</name>
    <dbReference type="NCBI Taxonomy" id="35570"/>
    <lineage>
        <taxon>Eukaryota</taxon>
        <taxon>Metazoa</taxon>
        <taxon>Ecdysozoa</taxon>
        <taxon>Arthropoda</taxon>
        <taxon>Hexapoda</taxon>
        <taxon>Insecta</taxon>
        <taxon>Pterygota</taxon>
        <taxon>Neoptera</taxon>
        <taxon>Endopterygota</taxon>
        <taxon>Diptera</taxon>
        <taxon>Brachycera</taxon>
        <taxon>Muscomorpha</taxon>
        <taxon>Muscoidea</taxon>
        <taxon>Muscidae</taxon>
        <taxon>Stomoxys</taxon>
    </lineage>
</organism>
<evidence type="ECO:0000256" key="12">
    <source>
        <dbReference type="SAM" id="MobiDB-lite"/>
    </source>
</evidence>
<dbReference type="FunFam" id="3.90.550.10:FF:000029">
    <property type="entry name" value="Polypeptide N-acetylgalactosaminyltransferase"/>
    <property type="match status" value="1"/>
</dbReference>
<evidence type="ECO:0000256" key="10">
    <source>
        <dbReference type="ARBA" id="ARBA00023180"/>
    </source>
</evidence>
<keyword evidence="11" id="KW-0328">Glycosyltransferase</keyword>
<evidence type="ECO:0000256" key="2">
    <source>
        <dbReference type="ARBA" id="ARBA00005680"/>
    </source>
</evidence>
<dbReference type="SUPFAM" id="SSF50370">
    <property type="entry name" value="Ricin B-like lectins"/>
    <property type="match status" value="1"/>
</dbReference>
<evidence type="ECO:0000256" key="9">
    <source>
        <dbReference type="ARBA" id="ARBA00023157"/>
    </source>
</evidence>
<dbReference type="Pfam" id="PF00535">
    <property type="entry name" value="Glycos_transf_2"/>
    <property type="match status" value="1"/>
</dbReference>